<evidence type="ECO:0000313" key="2">
    <source>
        <dbReference type="Proteomes" id="UP000008237"/>
    </source>
</evidence>
<evidence type="ECO:0000313" key="1">
    <source>
        <dbReference type="EMBL" id="EFN75854.1"/>
    </source>
</evidence>
<keyword evidence="2" id="KW-1185">Reference proteome</keyword>
<dbReference type="EMBL" id="GL453573">
    <property type="protein sequence ID" value="EFN75854.1"/>
    <property type="molecule type" value="Genomic_DNA"/>
</dbReference>
<accession>E2C876</accession>
<sequence>MDPSLRQEQETGLSRISRNVSSKHEIVAQKNQQLKNSDLPTSRLGFCCKLFGGGVLVEFLDKYDKESGIYGSKRLQGSARVSQRLYVIRIYK</sequence>
<protein>
    <submittedName>
        <fullName evidence="1">Uncharacterized protein</fullName>
    </submittedName>
</protein>
<proteinExistence type="predicted"/>
<reference evidence="1 2" key="1">
    <citation type="journal article" date="2010" name="Science">
        <title>Genomic comparison of the ants Camponotus floridanus and Harpegnathos saltator.</title>
        <authorList>
            <person name="Bonasio R."/>
            <person name="Zhang G."/>
            <person name="Ye C."/>
            <person name="Mutti N.S."/>
            <person name="Fang X."/>
            <person name="Qin N."/>
            <person name="Donahue G."/>
            <person name="Yang P."/>
            <person name="Li Q."/>
            <person name="Li C."/>
            <person name="Zhang P."/>
            <person name="Huang Z."/>
            <person name="Berger S.L."/>
            <person name="Reinberg D."/>
            <person name="Wang J."/>
            <person name="Liebig J."/>
        </authorList>
    </citation>
    <scope>NUCLEOTIDE SEQUENCE [LARGE SCALE GENOMIC DNA]</scope>
    <source>
        <strain evidence="1 2">R22 G/1</strain>
    </source>
</reference>
<name>E2C876_HARSA</name>
<gene>
    <name evidence="1" type="ORF">EAI_16729</name>
</gene>
<dbReference type="Proteomes" id="UP000008237">
    <property type="component" value="Unassembled WGS sequence"/>
</dbReference>
<dbReference type="AlphaFoldDB" id="E2C876"/>
<organism evidence="2">
    <name type="scientific">Harpegnathos saltator</name>
    <name type="common">Jerdon's jumping ant</name>
    <dbReference type="NCBI Taxonomy" id="610380"/>
    <lineage>
        <taxon>Eukaryota</taxon>
        <taxon>Metazoa</taxon>
        <taxon>Ecdysozoa</taxon>
        <taxon>Arthropoda</taxon>
        <taxon>Hexapoda</taxon>
        <taxon>Insecta</taxon>
        <taxon>Pterygota</taxon>
        <taxon>Neoptera</taxon>
        <taxon>Endopterygota</taxon>
        <taxon>Hymenoptera</taxon>
        <taxon>Apocrita</taxon>
        <taxon>Aculeata</taxon>
        <taxon>Formicoidea</taxon>
        <taxon>Formicidae</taxon>
        <taxon>Ponerinae</taxon>
        <taxon>Ponerini</taxon>
        <taxon>Harpegnathos</taxon>
    </lineage>
</organism>
<dbReference type="InParanoid" id="E2C876"/>